<evidence type="ECO:0000313" key="1">
    <source>
        <dbReference type="EMBL" id="GFS82526.1"/>
    </source>
</evidence>
<sequence length="132" mass="14769">MLLPSSDDEEIVSELKYYIYEAPQLSSDGDEYEIKLTDSIYLSKDKSIQYRSEPSLQVALNKWTQQMLNLSHFVDGTMEQYPSGVDNNCSLPGCTVNGMDSIGYLQYPLYGGLGNTQMLGHCFSSCSSVAFY</sequence>
<protein>
    <submittedName>
        <fullName evidence="1">Uncharacterized protein</fullName>
    </submittedName>
</protein>
<gene>
    <name evidence="1" type="ORF">NPIL_570171</name>
</gene>
<dbReference type="EMBL" id="BMAW01003249">
    <property type="protein sequence ID" value="GFS82526.1"/>
    <property type="molecule type" value="Genomic_DNA"/>
</dbReference>
<reference evidence="1" key="1">
    <citation type="submission" date="2020-08" db="EMBL/GenBank/DDBJ databases">
        <title>Multicomponent nature underlies the extraordinary mechanical properties of spider dragline silk.</title>
        <authorList>
            <person name="Kono N."/>
            <person name="Nakamura H."/>
            <person name="Mori M."/>
            <person name="Yoshida Y."/>
            <person name="Ohtoshi R."/>
            <person name="Malay A.D."/>
            <person name="Moran D.A.P."/>
            <person name="Tomita M."/>
            <person name="Numata K."/>
            <person name="Arakawa K."/>
        </authorList>
    </citation>
    <scope>NUCLEOTIDE SEQUENCE</scope>
</reference>
<comment type="caution">
    <text evidence="1">The sequence shown here is derived from an EMBL/GenBank/DDBJ whole genome shotgun (WGS) entry which is preliminary data.</text>
</comment>
<accession>A0A8X6MX38</accession>
<organism evidence="1 2">
    <name type="scientific">Nephila pilipes</name>
    <name type="common">Giant wood spider</name>
    <name type="synonym">Nephila maculata</name>
    <dbReference type="NCBI Taxonomy" id="299642"/>
    <lineage>
        <taxon>Eukaryota</taxon>
        <taxon>Metazoa</taxon>
        <taxon>Ecdysozoa</taxon>
        <taxon>Arthropoda</taxon>
        <taxon>Chelicerata</taxon>
        <taxon>Arachnida</taxon>
        <taxon>Araneae</taxon>
        <taxon>Araneomorphae</taxon>
        <taxon>Entelegynae</taxon>
        <taxon>Araneoidea</taxon>
        <taxon>Nephilidae</taxon>
        <taxon>Nephila</taxon>
    </lineage>
</organism>
<dbReference type="Proteomes" id="UP000887013">
    <property type="component" value="Unassembled WGS sequence"/>
</dbReference>
<evidence type="ECO:0000313" key="2">
    <source>
        <dbReference type="Proteomes" id="UP000887013"/>
    </source>
</evidence>
<proteinExistence type="predicted"/>
<dbReference type="AlphaFoldDB" id="A0A8X6MX38"/>
<name>A0A8X6MX38_NEPPI</name>
<keyword evidence="2" id="KW-1185">Reference proteome</keyword>